<keyword evidence="3" id="KW-1185">Reference proteome</keyword>
<dbReference type="Proteomes" id="UP000499080">
    <property type="component" value="Unassembled WGS sequence"/>
</dbReference>
<evidence type="ECO:0000256" key="1">
    <source>
        <dbReference type="SAM" id="Phobius"/>
    </source>
</evidence>
<accession>A0A4Y2C001</accession>
<comment type="caution">
    <text evidence="2">The sequence shown here is derived from an EMBL/GenBank/DDBJ whole genome shotgun (WGS) entry which is preliminary data.</text>
</comment>
<evidence type="ECO:0000313" key="2">
    <source>
        <dbReference type="EMBL" id="GBL97473.1"/>
    </source>
</evidence>
<dbReference type="AlphaFoldDB" id="A0A4Y2C001"/>
<keyword evidence="1" id="KW-1133">Transmembrane helix</keyword>
<keyword evidence="1" id="KW-0812">Transmembrane</keyword>
<keyword evidence="1" id="KW-0472">Membrane</keyword>
<sequence length="129" mass="14883">MNQPFCFPDPGLDFAQTRYPVPTTRGFVGWLQHSGETFVNDWKVNESGQRPRYNSYGQLHMRLGTVFDHPLFGWSNYDGNKSPTTVLEAETWTLGTGLFYLSFSFVFHLYAEMVLYKRKPYLVGSLPVD</sequence>
<protein>
    <submittedName>
        <fullName evidence="2">Uncharacterized protein</fullName>
    </submittedName>
</protein>
<reference evidence="2 3" key="1">
    <citation type="journal article" date="2019" name="Sci. Rep.">
        <title>Orb-weaving spider Araneus ventricosus genome elucidates the spidroin gene catalogue.</title>
        <authorList>
            <person name="Kono N."/>
            <person name="Nakamura H."/>
            <person name="Ohtoshi R."/>
            <person name="Moran D.A.P."/>
            <person name="Shinohara A."/>
            <person name="Yoshida Y."/>
            <person name="Fujiwara M."/>
            <person name="Mori M."/>
            <person name="Tomita M."/>
            <person name="Arakawa K."/>
        </authorList>
    </citation>
    <scope>NUCLEOTIDE SEQUENCE [LARGE SCALE GENOMIC DNA]</scope>
</reference>
<evidence type="ECO:0000313" key="3">
    <source>
        <dbReference type="Proteomes" id="UP000499080"/>
    </source>
</evidence>
<name>A0A4Y2C001_ARAVE</name>
<feature type="transmembrane region" description="Helical" evidence="1">
    <location>
        <begin position="92"/>
        <end position="111"/>
    </location>
</feature>
<gene>
    <name evidence="2" type="ORF">AVEN_162937_1</name>
</gene>
<organism evidence="2 3">
    <name type="scientific">Araneus ventricosus</name>
    <name type="common">Orbweaver spider</name>
    <name type="synonym">Epeira ventricosa</name>
    <dbReference type="NCBI Taxonomy" id="182803"/>
    <lineage>
        <taxon>Eukaryota</taxon>
        <taxon>Metazoa</taxon>
        <taxon>Ecdysozoa</taxon>
        <taxon>Arthropoda</taxon>
        <taxon>Chelicerata</taxon>
        <taxon>Arachnida</taxon>
        <taxon>Araneae</taxon>
        <taxon>Araneomorphae</taxon>
        <taxon>Entelegynae</taxon>
        <taxon>Araneoidea</taxon>
        <taxon>Araneidae</taxon>
        <taxon>Araneus</taxon>
    </lineage>
</organism>
<dbReference type="EMBL" id="BGPR01000130">
    <property type="protein sequence ID" value="GBL97473.1"/>
    <property type="molecule type" value="Genomic_DNA"/>
</dbReference>
<proteinExistence type="predicted"/>